<accession>A0A0F9GC68</accession>
<comment type="caution">
    <text evidence="1">The sequence shown here is derived from an EMBL/GenBank/DDBJ whole genome shotgun (WGS) entry which is preliminary data.</text>
</comment>
<reference evidence="1" key="1">
    <citation type="journal article" date="2015" name="Nature">
        <title>Complex archaea that bridge the gap between prokaryotes and eukaryotes.</title>
        <authorList>
            <person name="Spang A."/>
            <person name="Saw J.H."/>
            <person name="Jorgensen S.L."/>
            <person name="Zaremba-Niedzwiedzka K."/>
            <person name="Martijn J."/>
            <person name="Lind A.E."/>
            <person name="van Eijk R."/>
            <person name="Schleper C."/>
            <person name="Guy L."/>
            <person name="Ettema T.J."/>
        </authorList>
    </citation>
    <scope>NUCLEOTIDE SEQUENCE</scope>
</reference>
<evidence type="ECO:0000313" key="1">
    <source>
        <dbReference type="EMBL" id="KKL88121.1"/>
    </source>
</evidence>
<proteinExistence type="predicted"/>
<organism evidence="1">
    <name type="scientific">marine sediment metagenome</name>
    <dbReference type="NCBI Taxonomy" id="412755"/>
    <lineage>
        <taxon>unclassified sequences</taxon>
        <taxon>metagenomes</taxon>
        <taxon>ecological metagenomes</taxon>
    </lineage>
</organism>
<gene>
    <name evidence="1" type="ORF">LCGC14_1927850</name>
</gene>
<dbReference type="EMBL" id="LAZR01020655">
    <property type="protein sequence ID" value="KKL88121.1"/>
    <property type="molecule type" value="Genomic_DNA"/>
</dbReference>
<sequence>MGSGGPGNITHIDNLYVKTVPVKTNIAILLGEFVIFDTDG</sequence>
<feature type="non-terminal residue" evidence="1">
    <location>
        <position position="40"/>
    </location>
</feature>
<protein>
    <submittedName>
        <fullName evidence="1">Uncharacterized protein</fullName>
    </submittedName>
</protein>
<name>A0A0F9GC68_9ZZZZ</name>
<dbReference type="AlphaFoldDB" id="A0A0F9GC68"/>